<dbReference type="RefSeq" id="WP_399652850.1">
    <property type="nucleotide sequence ID" value="NZ_JBITYG010000007.1"/>
</dbReference>
<sequence length="88" mass="9294">MEMFLAAVGWAGAGFLLAAYALVSAERIRAGGVAFQVLNLFGAAALTANSAYHRAWPSAVLNMVWIVIGTAAITTHARTYARTDAPLR</sequence>
<proteinExistence type="predicted"/>
<dbReference type="Pfam" id="PF26604">
    <property type="entry name" value="CBU_0592"/>
    <property type="match status" value="1"/>
</dbReference>
<keyword evidence="1" id="KW-1133">Transmembrane helix</keyword>
<keyword evidence="4" id="KW-1185">Reference proteome</keyword>
<organism evidence="3 4">
    <name type="scientific">Streptomyces fildesensis</name>
    <dbReference type="NCBI Taxonomy" id="375757"/>
    <lineage>
        <taxon>Bacteria</taxon>
        <taxon>Bacillati</taxon>
        <taxon>Actinomycetota</taxon>
        <taxon>Actinomycetes</taxon>
        <taxon>Kitasatosporales</taxon>
        <taxon>Streptomycetaceae</taxon>
        <taxon>Streptomyces</taxon>
    </lineage>
</organism>
<name>A0ABW8CAY3_9ACTN</name>
<keyword evidence="1" id="KW-0472">Membrane</keyword>
<feature type="transmembrane region" description="Helical" evidence="1">
    <location>
        <begin position="31"/>
        <end position="52"/>
    </location>
</feature>
<comment type="caution">
    <text evidence="3">The sequence shown here is derived from an EMBL/GenBank/DDBJ whole genome shotgun (WGS) entry which is preliminary data.</text>
</comment>
<evidence type="ECO:0000313" key="4">
    <source>
        <dbReference type="Proteomes" id="UP001614394"/>
    </source>
</evidence>
<protein>
    <recommendedName>
        <fullName evidence="2">CBU-0592-like domain-containing protein</fullName>
    </recommendedName>
</protein>
<feature type="domain" description="CBU-0592-like" evidence="2">
    <location>
        <begin position="6"/>
        <end position="77"/>
    </location>
</feature>
<feature type="transmembrane region" description="Helical" evidence="1">
    <location>
        <begin position="59"/>
        <end position="81"/>
    </location>
</feature>
<evidence type="ECO:0000259" key="2">
    <source>
        <dbReference type="Pfam" id="PF26604"/>
    </source>
</evidence>
<reference evidence="3 4" key="1">
    <citation type="submission" date="2024-10" db="EMBL/GenBank/DDBJ databases">
        <title>The Natural Products Discovery Center: Release of the First 8490 Sequenced Strains for Exploring Actinobacteria Biosynthetic Diversity.</title>
        <authorList>
            <person name="Kalkreuter E."/>
            <person name="Kautsar S.A."/>
            <person name="Yang D."/>
            <person name="Bader C.D."/>
            <person name="Teijaro C.N."/>
            <person name="Fluegel L."/>
            <person name="Davis C.M."/>
            <person name="Simpson J.R."/>
            <person name="Lauterbach L."/>
            <person name="Steele A.D."/>
            <person name="Gui C."/>
            <person name="Meng S."/>
            <person name="Li G."/>
            <person name="Viehrig K."/>
            <person name="Ye F."/>
            <person name="Su P."/>
            <person name="Kiefer A.F."/>
            <person name="Nichols A."/>
            <person name="Cepeda A.J."/>
            <person name="Yan W."/>
            <person name="Fan B."/>
            <person name="Jiang Y."/>
            <person name="Adhikari A."/>
            <person name="Zheng C.-J."/>
            <person name="Schuster L."/>
            <person name="Cowan T.M."/>
            <person name="Smanski M.J."/>
            <person name="Chevrette M.G."/>
            <person name="De Carvalho L.P.S."/>
            <person name="Shen B."/>
        </authorList>
    </citation>
    <scope>NUCLEOTIDE SEQUENCE [LARGE SCALE GENOMIC DNA]</scope>
    <source>
        <strain evidence="3 4">NPDC053399</strain>
    </source>
</reference>
<dbReference type="Proteomes" id="UP001614394">
    <property type="component" value="Unassembled WGS sequence"/>
</dbReference>
<dbReference type="NCBIfam" id="NF047864">
    <property type="entry name" value="CBU_0592_membra"/>
    <property type="match status" value="1"/>
</dbReference>
<gene>
    <name evidence="3" type="ORF">ACIGXA_24020</name>
</gene>
<accession>A0ABW8CAY3</accession>
<evidence type="ECO:0000256" key="1">
    <source>
        <dbReference type="SAM" id="Phobius"/>
    </source>
</evidence>
<keyword evidence="1" id="KW-0812">Transmembrane</keyword>
<dbReference type="InterPro" id="IPR058058">
    <property type="entry name" value="CBU_0592-like"/>
</dbReference>
<evidence type="ECO:0000313" key="3">
    <source>
        <dbReference type="EMBL" id="MFI9103596.1"/>
    </source>
</evidence>
<dbReference type="EMBL" id="JBITYG010000007">
    <property type="protein sequence ID" value="MFI9103596.1"/>
    <property type="molecule type" value="Genomic_DNA"/>
</dbReference>